<comment type="caution">
    <text evidence="2">The sequence shown here is derived from an EMBL/GenBank/DDBJ whole genome shotgun (WGS) entry which is preliminary data.</text>
</comment>
<dbReference type="InterPro" id="IPR050982">
    <property type="entry name" value="Auxin_biosynth/cation_transpt"/>
</dbReference>
<dbReference type="PANTHER" id="PTHR43539:SF68">
    <property type="entry name" value="FLAVIN-BINDING MONOOXYGENASE-LIKE PROTEIN (AFU_ORTHOLOGUE AFUA_4G09220)"/>
    <property type="match status" value="1"/>
</dbReference>
<organism evidence="2 3">
    <name type="scientific">Zasmidium cellare</name>
    <name type="common">Wine cellar mold</name>
    <name type="synonym">Racodium cellare</name>
    <dbReference type="NCBI Taxonomy" id="395010"/>
    <lineage>
        <taxon>Eukaryota</taxon>
        <taxon>Fungi</taxon>
        <taxon>Dikarya</taxon>
        <taxon>Ascomycota</taxon>
        <taxon>Pezizomycotina</taxon>
        <taxon>Dothideomycetes</taxon>
        <taxon>Dothideomycetidae</taxon>
        <taxon>Mycosphaerellales</taxon>
        <taxon>Mycosphaerellaceae</taxon>
        <taxon>Zasmidium</taxon>
    </lineage>
</organism>
<dbReference type="Proteomes" id="UP001305779">
    <property type="component" value="Unassembled WGS sequence"/>
</dbReference>
<evidence type="ECO:0000313" key="2">
    <source>
        <dbReference type="EMBL" id="KAK4499788.1"/>
    </source>
</evidence>
<dbReference type="PANTHER" id="PTHR43539">
    <property type="entry name" value="FLAVIN-BINDING MONOOXYGENASE-LIKE PROTEIN (AFU_ORTHOLOGUE AFUA_4G09220)"/>
    <property type="match status" value="1"/>
</dbReference>
<evidence type="ECO:0000256" key="1">
    <source>
        <dbReference type="ARBA" id="ARBA00023002"/>
    </source>
</evidence>
<proteinExistence type="predicted"/>
<dbReference type="Pfam" id="PF13738">
    <property type="entry name" value="Pyr_redox_3"/>
    <property type="match status" value="1"/>
</dbReference>
<evidence type="ECO:0000313" key="3">
    <source>
        <dbReference type="Proteomes" id="UP001305779"/>
    </source>
</evidence>
<evidence type="ECO:0008006" key="4">
    <source>
        <dbReference type="Google" id="ProtNLM"/>
    </source>
</evidence>
<gene>
    <name evidence="2" type="ORF">PRZ48_007974</name>
</gene>
<keyword evidence="3" id="KW-1185">Reference proteome</keyword>
<name>A0ABR0EF18_ZASCE</name>
<dbReference type="SUPFAM" id="SSF51905">
    <property type="entry name" value="FAD/NAD(P)-binding domain"/>
    <property type="match status" value="2"/>
</dbReference>
<protein>
    <recommendedName>
        <fullName evidence="4">Flavin-containing monooxygenase</fullName>
    </recommendedName>
</protein>
<keyword evidence="1" id="KW-0560">Oxidoreductase</keyword>
<accession>A0ABR0EF18</accession>
<dbReference type="Gene3D" id="3.50.50.60">
    <property type="entry name" value="FAD/NAD(P)-binding domain"/>
    <property type="match status" value="2"/>
</dbReference>
<reference evidence="2 3" key="1">
    <citation type="journal article" date="2023" name="G3 (Bethesda)">
        <title>A chromosome-level genome assembly of Zasmidium syzygii isolated from banana leaves.</title>
        <authorList>
            <person name="van Westerhoven A.C."/>
            <person name="Mehrabi R."/>
            <person name="Talebi R."/>
            <person name="Steentjes M.B.F."/>
            <person name="Corcolon B."/>
            <person name="Chong P.A."/>
            <person name="Kema G.H.J."/>
            <person name="Seidl M.F."/>
        </authorList>
    </citation>
    <scope>NUCLEOTIDE SEQUENCE [LARGE SCALE GENOMIC DNA]</scope>
    <source>
        <strain evidence="2 3">P124</strain>
    </source>
</reference>
<sequence length="563" mass="62409">MPMAVQSIHPNITQAVSFDDIPGQLPEGIIPEDADYNVVADNVISQLNNLKSNDFTKDLCKEKKVSRFERTSSTPRFSGLNWIDVDFKFETQHQDLKAPAAGIASCLQCPEGVWRIWMLRTWLECFEGYGHPDEAQAPISNQPGDILGAAIIGGGQAGLAVAGRLQALGVSYVVFEKNERVGDIWRKRYDSLRVHTPKEYGPMPLGWRFPAEEDIMLPAKRMGDGHEAWAEEHNVNVRTGTEVVEARYSETDHIWTIKTRNSHREETFHTKNLVLAIGPGLTQPVSPPWASPSNINASGFQGDIFHASRWKSATPWTNKRGIVIGVANTGHDIGEDMANAGMETTMVQRGPTFVLPVEWLHAAFAPDYHVGKLTRVADQEQVSIPNKIARDMTNGVVQSLIKANSARFDALEDVGFKVDREGDLFSCLFERFGGHYIDHGGSARIAKGEIKVQSKPVKGLYEEGLEFEDGSRIPADLIVLATGFSHDFRAQAAKLIGTEAASKMDEFGGLDKEGEMRGFARLSGHPNLYYHGFEVRASRYYSRFIGLAIQADVLGRPLQPYMD</sequence>
<dbReference type="InterPro" id="IPR036188">
    <property type="entry name" value="FAD/NAD-bd_sf"/>
</dbReference>
<dbReference type="EMBL" id="JAXOVC010000006">
    <property type="protein sequence ID" value="KAK4499788.1"/>
    <property type="molecule type" value="Genomic_DNA"/>
</dbReference>